<feature type="domain" description="RRM" evidence="2">
    <location>
        <begin position="4"/>
        <end position="79"/>
    </location>
</feature>
<evidence type="ECO:0000313" key="3">
    <source>
        <dbReference type="EMBL" id="KAH7293782.1"/>
    </source>
</evidence>
<dbReference type="InterPro" id="IPR000504">
    <property type="entry name" value="RRM_dom"/>
</dbReference>
<name>A0A8T2RBG6_CERRI</name>
<evidence type="ECO:0000313" key="4">
    <source>
        <dbReference type="Proteomes" id="UP000825935"/>
    </source>
</evidence>
<organism evidence="3 4">
    <name type="scientific">Ceratopteris richardii</name>
    <name type="common">Triangle waterfern</name>
    <dbReference type="NCBI Taxonomy" id="49495"/>
    <lineage>
        <taxon>Eukaryota</taxon>
        <taxon>Viridiplantae</taxon>
        <taxon>Streptophyta</taxon>
        <taxon>Embryophyta</taxon>
        <taxon>Tracheophyta</taxon>
        <taxon>Polypodiopsida</taxon>
        <taxon>Polypodiidae</taxon>
        <taxon>Polypodiales</taxon>
        <taxon>Pteridineae</taxon>
        <taxon>Pteridaceae</taxon>
        <taxon>Parkerioideae</taxon>
        <taxon>Ceratopteris</taxon>
    </lineage>
</organism>
<evidence type="ECO:0000256" key="1">
    <source>
        <dbReference type="PROSITE-ProRule" id="PRU00176"/>
    </source>
</evidence>
<accession>A0A8T2RBG6</accession>
<protein>
    <recommendedName>
        <fullName evidence="2">RRM domain-containing protein</fullName>
    </recommendedName>
</protein>
<dbReference type="OrthoDB" id="7763451at2759"/>
<dbReference type="Pfam" id="PF00076">
    <property type="entry name" value="RRM_1"/>
    <property type="match status" value="1"/>
</dbReference>
<dbReference type="PROSITE" id="PS50102">
    <property type="entry name" value="RRM"/>
    <property type="match status" value="1"/>
</dbReference>
<dbReference type="PANTHER" id="PTHR32343">
    <property type="entry name" value="SERINE/ARGININE-RICH SPLICING FACTOR"/>
    <property type="match status" value="1"/>
</dbReference>
<dbReference type="Proteomes" id="UP000825935">
    <property type="component" value="Chromosome 28"/>
</dbReference>
<keyword evidence="1" id="KW-0694">RNA-binding</keyword>
<dbReference type="EMBL" id="CM035433">
    <property type="protein sequence ID" value="KAH7293782.1"/>
    <property type="molecule type" value="Genomic_DNA"/>
</dbReference>
<dbReference type="GO" id="GO:0003723">
    <property type="term" value="F:RNA binding"/>
    <property type="evidence" value="ECO:0007669"/>
    <property type="project" value="UniProtKB-UniRule"/>
</dbReference>
<dbReference type="Gene3D" id="3.30.70.330">
    <property type="match status" value="1"/>
</dbReference>
<sequence>MPTRTIKVSNVSLKATERDIHEFFSFSGEIENITVERNGEAPTKTVYLRFASSESVETAVLLSGATIVDAIVNISEVDDSFSSPATNVGNLAPANTAGLGGAVTRAQDVFSAMLVKGYDLGKDALTKAKSFDERHHLSENATATMASLDQKMGLSQKFSTGTAVVNEQVKAFDERYQVSEKTRSVFVAAEEKVSSASSALMKNKYILSSAAWVTGAFGKVSKAAGEVGQKTLEKIHGSDTK</sequence>
<comment type="caution">
    <text evidence="3">The sequence shown here is derived from an EMBL/GenBank/DDBJ whole genome shotgun (WGS) entry which is preliminary data.</text>
</comment>
<dbReference type="SMART" id="SM00360">
    <property type="entry name" value="RRM"/>
    <property type="match status" value="1"/>
</dbReference>
<dbReference type="InterPro" id="IPR012677">
    <property type="entry name" value="Nucleotide-bd_a/b_plait_sf"/>
</dbReference>
<dbReference type="SUPFAM" id="SSF54928">
    <property type="entry name" value="RNA-binding domain, RBD"/>
    <property type="match status" value="1"/>
</dbReference>
<evidence type="ECO:0000259" key="2">
    <source>
        <dbReference type="PROSITE" id="PS50102"/>
    </source>
</evidence>
<gene>
    <name evidence="3" type="ORF">KP509_28G042200</name>
</gene>
<proteinExistence type="predicted"/>
<dbReference type="InterPro" id="IPR035979">
    <property type="entry name" value="RBD_domain_sf"/>
</dbReference>
<reference evidence="3" key="1">
    <citation type="submission" date="2021-08" db="EMBL/GenBank/DDBJ databases">
        <title>WGS assembly of Ceratopteris richardii.</title>
        <authorList>
            <person name="Marchant D.B."/>
            <person name="Chen G."/>
            <person name="Jenkins J."/>
            <person name="Shu S."/>
            <person name="Leebens-Mack J."/>
            <person name="Grimwood J."/>
            <person name="Schmutz J."/>
            <person name="Soltis P."/>
            <person name="Soltis D."/>
            <person name="Chen Z.-H."/>
        </authorList>
    </citation>
    <scope>NUCLEOTIDE SEQUENCE</scope>
    <source>
        <strain evidence="3">Whitten #5841</strain>
        <tissue evidence="3">Leaf</tissue>
    </source>
</reference>
<dbReference type="AlphaFoldDB" id="A0A8T2RBG6"/>
<keyword evidence="4" id="KW-1185">Reference proteome</keyword>
<dbReference type="PANTHER" id="PTHR32343:SF10">
    <property type="entry name" value="RNA-BINDING REGION RNP-1 DOMAIN-CONTAINING PROTEIN"/>
    <property type="match status" value="1"/>
</dbReference>